<dbReference type="OrthoDB" id="1751837at2759"/>
<evidence type="ECO:0000256" key="1">
    <source>
        <dbReference type="SAM" id="MobiDB-lite"/>
    </source>
</evidence>
<name>A0A5A7PYM6_STRAF</name>
<evidence type="ECO:0000313" key="2">
    <source>
        <dbReference type="EMBL" id="GER37217.1"/>
    </source>
</evidence>
<feature type="region of interest" description="Disordered" evidence="1">
    <location>
        <begin position="106"/>
        <end position="129"/>
    </location>
</feature>
<gene>
    <name evidence="2" type="ORF">STAS_13614</name>
</gene>
<dbReference type="Proteomes" id="UP000325081">
    <property type="component" value="Unassembled WGS sequence"/>
</dbReference>
<sequence>MEKSSEKSAEEDKDEDGASKEAKISESAPFKEETNKADELINPEKKALDEFKVLIQEVLNKREFFAPPPPLQAGHHKFAVYLRFTVADPRTRSRLRLLPTTTRSSVFARDKRELNDERESLERDNRKKR</sequence>
<protein>
    <submittedName>
        <fullName evidence="2">Patellin-3</fullName>
    </submittedName>
</protein>
<accession>A0A5A7PYM6</accession>
<feature type="compositionally biased region" description="Basic and acidic residues" evidence="1">
    <location>
        <begin position="108"/>
        <end position="129"/>
    </location>
</feature>
<evidence type="ECO:0000313" key="3">
    <source>
        <dbReference type="Proteomes" id="UP000325081"/>
    </source>
</evidence>
<feature type="region of interest" description="Disordered" evidence="1">
    <location>
        <begin position="1"/>
        <end position="41"/>
    </location>
</feature>
<organism evidence="2 3">
    <name type="scientific">Striga asiatica</name>
    <name type="common">Asiatic witchweed</name>
    <name type="synonym">Buchnera asiatica</name>
    <dbReference type="NCBI Taxonomy" id="4170"/>
    <lineage>
        <taxon>Eukaryota</taxon>
        <taxon>Viridiplantae</taxon>
        <taxon>Streptophyta</taxon>
        <taxon>Embryophyta</taxon>
        <taxon>Tracheophyta</taxon>
        <taxon>Spermatophyta</taxon>
        <taxon>Magnoliopsida</taxon>
        <taxon>eudicotyledons</taxon>
        <taxon>Gunneridae</taxon>
        <taxon>Pentapetalae</taxon>
        <taxon>asterids</taxon>
        <taxon>lamiids</taxon>
        <taxon>Lamiales</taxon>
        <taxon>Orobanchaceae</taxon>
        <taxon>Buchnereae</taxon>
        <taxon>Striga</taxon>
    </lineage>
</organism>
<comment type="caution">
    <text evidence="2">The sequence shown here is derived from an EMBL/GenBank/DDBJ whole genome shotgun (WGS) entry which is preliminary data.</text>
</comment>
<reference evidence="3" key="1">
    <citation type="journal article" date="2019" name="Curr. Biol.">
        <title>Genome Sequence of Striga asiatica Provides Insight into the Evolution of Plant Parasitism.</title>
        <authorList>
            <person name="Yoshida S."/>
            <person name="Kim S."/>
            <person name="Wafula E.K."/>
            <person name="Tanskanen J."/>
            <person name="Kim Y.M."/>
            <person name="Honaas L."/>
            <person name="Yang Z."/>
            <person name="Spallek T."/>
            <person name="Conn C.E."/>
            <person name="Ichihashi Y."/>
            <person name="Cheong K."/>
            <person name="Cui S."/>
            <person name="Der J.P."/>
            <person name="Gundlach H."/>
            <person name="Jiao Y."/>
            <person name="Hori C."/>
            <person name="Ishida J.K."/>
            <person name="Kasahara H."/>
            <person name="Kiba T."/>
            <person name="Kim M.S."/>
            <person name="Koo N."/>
            <person name="Laohavisit A."/>
            <person name="Lee Y.H."/>
            <person name="Lumba S."/>
            <person name="McCourt P."/>
            <person name="Mortimer J.C."/>
            <person name="Mutuku J.M."/>
            <person name="Nomura T."/>
            <person name="Sasaki-Sekimoto Y."/>
            <person name="Seto Y."/>
            <person name="Wang Y."/>
            <person name="Wakatake T."/>
            <person name="Sakakibara H."/>
            <person name="Demura T."/>
            <person name="Yamaguchi S."/>
            <person name="Yoneyama K."/>
            <person name="Manabe R.I."/>
            <person name="Nelson D.C."/>
            <person name="Schulman A.H."/>
            <person name="Timko M.P."/>
            <person name="dePamphilis C.W."/>
            <person name="Choi D."/>
            <person name="Shirasu K."/>
        </authorList>
    </citation>
    <scope>NUCLEOTIDE SEQUENCE [LARGE SCALE GENOMIC DNA]</scope>
    <source>
        <strain evidence="3">cv. UVA1</strain>
    </source>
</reference>
<dbReference type="AlphaFoldDB" id="A0A5A7PYM6"/>
<proteinExistence type="predicted"/>
<dbReference type="EMBL" id="BKCP01005295">
    <property type="protein sequence ID" value="GER37217.1"/>
    <property type="molecule type" value="Genomic_DNA"/>
</dbReference>
<keyword evidence="3" id="KW-1185">Reference proteome</keyword>